<feature type="transmembrane region" description="Helical" evidence="1">
    <location>
        <begin position="12"/>
        <end position="35"/>
    </location>
</feature>
<dbReference type="AlphaFoldDB" id="A0A0G1N2W9"/>
<keyword evidence="1" id="KW-0812">Transmembrane</keyword>
<evidence type="ECO:0000256" key="1">
    <source>
        <dbReference type="SAM" id="Phobius"/>
    </source>
</evidence>
<dbReference type="Proteomes" id="UP000034727">
    <property type="component" value="Unassembled WGS sequence"/>
</dbReference>
<evidence type="ECO:0000313" key="3">
    <source>
        <dbReference type="Proteomes" id="UP000034727"/>
    </source>
</evidence>
<evidence type="ECO:0008006" key="4">
    <source>
        <dbReference type="Google" id="ProtNLM"/>
    </source>
</evidence>
<evidence type="ECO:0000313" key="2">
    <source>
        <dbReference type="EMBL" id="KKU14869.1"/>
    </source>
</evidence>
<reference evidence="2 3" key="1">
    <citation type="journal article" date="2015" name="Nature">
        <title>rRNA introns, odd ribosomes, and small enigmatic genomes across a large radiation of phyla.</title>
        <authorList>
            <person name="Brown C.T."/>
            <person name="Hug L.A."/>
            <person name="Thomas B.C."/>
            <person name="Sharon I."/>
            <person name="Castelle C.J."/>
            <person name="Singh A."/>
            <person name="Wilkins M.J."/>
            <person name="Williams K.H."/>
            <person name="Banfield J.F."/>
        </authorList>
    </citation>
    <scope>NUCLEOTIDE SEQUENCE [LARGE SCALE GENOMIC DNA]</scope>
</reference>
<comment type="caution">
    <text evidence="2">The sequence shown here is derived from an EMBL/GenBank/DDBJ whole genome shotgun (WGS) entry which is preliminary data.</text>
</comment>
<accession>A0A0G1N2W9</accession>
<name>A0A0G1N2W9_9BACT</name>
<keyword evidence="1" id="KW-1133">Transmembrane helix</keyword>
<gene>
    <name evidence="2" type="ORF">UX22_C0015G0008</name>
</gene>
<proteinExistence type="predicted"/>
<protein>
    <recommendedName>
        <fullName evidence="4">DUF5666 domain-containing protein</fullName>
    </recommendedName>
</protein>
<dbReference type="EMBL" id="LCLJ01000015">
    <property type="protein sequence ID" value="KKU14869.1"/>
    <property type="molecule type" value="Genomic_DNA"/>
</dbReference>
<keyword evidence="1" id="KW-0472">Membrane</keyword>
<organism evidence="2 3">
    <name type="scientific">Candidatus Jorgensenbacteria bacterium GW2011_GWA2_45_9</name>
    <dbReference type="NCBI Taxonomy" id="1618663"/>
    <lineage>
        <taxon>Bacteria</taxon>
        <taxon>Candidatus Joergenseniibacteriota</taxon>
    </lineage>
</organism>
<sequence>MSDFFKSKTFTAVLFSIGAIVLALAVFQLGMFVGFRKAAFSFRWGEDYYRTFGGGRKPMEMGMKRDGLFDSHGATGKIIKITLPNIFVEGPDMAEKSVLVGDKTEIRRFRDELGPSDLKVGDFVVIIGVPNSDSEIEARLIRLLPPPPEFFPDAGMKIK</sequence>